<comment type="similarity">
    <text evidence="1 7">Belongs to the bacterial ribosomal protein bL9 family.</text>
</comment>
<feature type="domain" description="Ribosomal protein L9" evidence="8">
    <location>
        <begin position="1"/>
        <end position="45"/>
    </location>
</feature>
<dbReference type="Gene3D" id="3.10.430.100">
    <property type="entry name" value="Ribosomal protein L9, C-terminal domain"/>
    <property type="match status" value="1"/>
</dbReference>
<evidence type="ECO:0000256" key="1">
    <source>
        <dbReference type="ARBA" id="ARBA00010605"/>
    </source>
</evidence>
<dbReference type="InterPro" id="IPR000244">
    <property type="entry name" value="Ribosomal_bL9"/>
</dbReference>
<protein>
    <recommendedName>
        <fullName evidence="6 7">Large ribosomal subunit protein bL9</fullName>
    </recommendedName>
</protein>
<dbReference type="InterPro" id="IPR036935">
    <property type="entry name" value="Ribosomal_bL9_N_sf"/>
</dbReference>
<evidence type="ECO:0000259" key="9">
    <source>
        <dbReference type="Pfam" id="PF03948"/>
    </source>
</evidence>
<evidence type="ECO:0000313" key="10">
    <source>
        <dbReference type="EMBL" id="OGZ79387.1"/>
    </source>
</evidence>
<dbReference type="InterPro" id="IPR020070">
    <property type="entry name" value="Ribosomal_bL9_N"/>
</dbReference>
<evidence type="ECO:0000256" key="5">
    <source>
        <dbReference type="ARBA" id="ARBA00023274"/>
    </source>
</evidence>
<sequence>MKVILLQDVEGLGKKYEVKEVKNGYARNLLLPEKLAKAATKEALKWLASKKGVIEKEAEEDLKKAQALASSFDGLELNIDVKVGDEGQLFESITSQKIIEKLKELGFEIKKSQVKLENPIKATGEFPVSINLDHNLEAEIKVIITAEKDEKKEEE</sequence>
<comment type="function">
    <text evidence="7">Binds to the 23S rRNA.</text>
</comment>
<gene>
    <name evidence="7" type="primary">rplI</name>
    <name evidence="10" type="ORF">A2358_00270</name>
</gene>
<evidence type="ECO:0000256" key="4">
    <source>
        <dbReference type="ARBA" id="ARBA00022980"/>
    </source>
</evidence>
<keyword evidence="4 7" id="KW-0689">Ribosomal protein</keyword>
<dbReference type="Gene3D" id="3.40.5.10">
    <property type="entry name" value="Ribosomal protein L9, N-terminal domain"/>
    <property type="match status" value="1"/>
</dbReference>
<dbReference type="InterPro" id="IPR009027">
    <property type="entry name" value="Ribosomal_bL9/RNase_H1_N"/>
</dbReference>
<feature type="domain" description="Large ribosomal subunit protein bL9 C-terminal" evidence="9">
    <location>
        <begin position="64"/>
        <end position="145"/>
    </location>
</feature>
<evidence type="ECO:0000256" key="2">
    <source>
        <dbReference type="ARBA" id="ARBA00022730"/>
    </source>
</evidence>
<dbReference type="STRING" id="1802223.A2358_00270"/>
<organism evidence="10 11">
    <name type="scientific">Candidatus Staskawiczbacteria bacterium RIFOXYB1_FULL_37_44</name>
    <dbReference type="NCBI Taxonomy" id="1802223"/>
    <lineage>
        <taxon>Bacteria</taxon>
        <taxon>Candidatus Staskawicziibacteriota</taxon>
    </lineage>
</organism>
<evidence type="ECO:0000313" key="11">
    <source>
        <dbReference type="Proteomes" id="UP000178650"/>
    </source>
</evidence>
<dbReference type="HAMAP" id="MF_00503">
    <property type="entry name" value="Ribosomal_bL9"/>
    <property type="match status" value="1"/>
</dbReference>
<dbReference type="SUPFAM" id="SSF55653">
    <property type="entry name" value="Ribosomal protein L9 C-domain"/>
    <property type="match status" value="1"/>
</dbReference>
<accession>A0A1G2IXP5</accession>
<evidence type="ECO:0000256" key="6">
    <source>
        <dbReference type="ARBA" id="ARBA00035292"/>
    </source>
</evidence>
<evidence type="ECO:0000256" key="3">
    <source>
        <dbReference type="ARBA" id="ARBA00022884"/>
    </source>
</evidence>
<proteinExistence type="inferred from homology"/>
<dbReference type="InterPro" id="IPR036791">
    <property type="entry name" value="Ribosomal_bL9_C_sf"/>
</dbReference>
<name>A0A1G2IXP5_9BACT</name>
<dbReference type="NCBIfam" id="TIGR00158">
    <property type="entry name" value="L9"/>
    <property type="match status" value="1"/>
</dbReference>
<dbReference type="SUPFAM" id="SSF55658">
    <property type="entry name" value="L9 N-domain-like"/>
    <property type="match status" value="1"/>
</dbReference>
<dbReference type="EMBL" id="MHPJ01000004">
    <property type="protein sequence ID" value="OGZ79387.1"/>
    <property type="molecule type" value="Genomic_DNA"/>
</dbReference>
<dbReference type="Pfam" id="PF01281">
    <property type="entry name" value="Ribosomal_L9_N"/>
    <property type="match status" value="1"/>
</dbReference>
<keyword evidence="2 7" id="KW-0699">rRNA-binding</keyword>
<keyword evidence="3 7" id="KW-0694">RNA-binding</keyword>
<evidence type="ECO:0000256" key="7">
    <source>
        <dbReference type="HAMAP-Rule" id="MF_00503"/>
    </source>
</evidence>
<dbReference type="PANTHER" id="PTHR21368">
    <property type="entry name" value="50S RIBOSOMAL PROTEIN L9"/>
    <property type="match status" value="1"/>
</dbReference>
<dbReference type="GO" id="GO:0003735">
    <property type="term" value="F:structural constituent of ribosome"/>
    <property type="evidence" value="ECO:0007669"/>
    <property type="project" value="InterPro"/>
</dbReference>
<dbReference type="GO" id="GO:0006412">
    <property type="term" value="P:translation"/>
    <property type="evidence" value="ECO:0007669"/>
    <property type="project" value="UniProtKB-UniRule"/>
</dbReference>
<dbReference type="GO" id="GO:1990904">
    <property type="term" value="C:ribonucleoprotein complex"/>
    <property type="evidence" value="ECO:0007669"/>
    <property type="project" value="UniProtKB-KW"/>
</dbReference>
<dbReference type="GO" id="GO:0005840">
    <property type="term" value="C:ribosome"/>
    <property type="evidence" value="ECO:0007669"/>
    <property type="project" value="UniProtKB-KW"/>
</dbReference>
<dbReference type="InterPro" id="IPR020594">
    <property type="entry name" value="Ribosomal_bL9_bac/chp"/>
</dbReference>
<reference evidence="10 11" key="1">
    <citation type="journal article" date="2016" name="Nat. Commun.">
        <title>Thousands of microbial genomes shed light on interconnected biogeochemical processes in an aquifer system.</title>
        <authorList>
            <person name="Anantharaman K."/>
            <person name="Brown C.T."/>
            <person name="Hug L.A."/>
            <person name="Sharon I."/>
            <person name="Castelle C.J."/>
            <person name="Probst A.J."/>
            <person name="Thomas B.C."/>
            <person name="Singh A."/>
            <person name="Wilkins M.J."/>
            <person name="Karaoz U."/>
            <person name="Brodie E.L."/>
            <person name="Williams K.H."/>
            <person name="Hubbard S.S."/>
            <person name="Banfield J.F."/>
        </authorList>
    </citation>
    <scope>NUCLEOTIDE SEQUENCE [LARGE SCALE GENOMIC DNA]</scope>
</reference>
<dbReference type="GO" id="GO:0019843">
    <property type="term" value="F:rRNA binding"/>
    <property type="evidence" value="ECO:0007669"/>
    <property type="project" value="UniProtKB-UniRule"/>
</dbReference>
<dbReference type="Pfam" id="PF03948">
    <property type="entry name" value="Ribosomal_L9_C"/>
    <property type="match status" value="1"/>
</dbReference>
<dbReference type="Proteomes" id="UP000178650">
    <property type="component" value="Unassembled WGS sequence"/>
</dbReference>
<evidence type="ECO:0000259" key="8">
    <source>
        <dbReference type="Pfam" id="PF01281"/>
    </source>
</evidence>
<comment type="caution">
    <text evidence="10">The sequence shown here is derived from an EMBL/GenBank/DDBJ whole genome shotgun (WGS) entry which is preliminary data.</text>
</comment>
<keyword evidence="5 7" id="KW-0687">Ribonucleoprotein</keyword>
<dbReference type="AlphaFoldDB" id="A0A1G2IXP5"/>
<dbReference type="InterPro" id="IPR020069">
    <property type="entry name" value="Ribosomal_bL9_C"/>
</dbReference>